<dbReference type="PANTHER" id="PTHR11615">
    <property type="entry name" value="NITRATE, FORMATE, IRON DEHYDROGENASE"/>
    <property type="match status" value="1"/>
</dbReference>
<dbReference type="InterPro" id="IPR050340">
    <property type="entry name" value="Cytosolic_Fe-S_CAF"/>
</dbReference>
<reference evidence="8 9" key="1">
    <citation type="submission" date="2015-04" db="EMBL/GenBank/DDBJ databases">
        <title>Draft genome sequence of bacteremic isolate Catabacter hongkongensis type strain HKU16T.</title>
        <authorList>
            <person name="Lau S.K."/>
            <person name="Teng J.L."/>
            <person name="Huang Y."/>
            <person name="Curreem S.O."/>
            <person name="Tsui S.K."/>
            <person name="Woo P.C."/>
        </authorList>
    </citation>
    <scope>NUCLEOTIDE SEQUENCE [LARGE SCALE GENOMIC DNA]</scope>
    <source>
        <strain evidence="8 9">HKU16</strain>
    </source>
</reference>
<dbReference type="EMBL" id="LAYJ01000116">
    <property type="protein sequence ID" value="KKI49866.1"/>
    <property type="molecule type" value="Genomic_DNA"/>
</dbReference>
<accession>A0A0M2NFX0</accession>
<dbReference type="RefSeq" id="WP_046444500.1">
    <property type="nucleotide sequence ID" value="NZ_LAYJ01000116.1"/>
</dbReference>
<protein>
    <submittedName>
        <fullName evidence="8">Periplasmic [Fe] hydrogenase</fullName>
        <ecNumber evidence="8">1.12.7.2</ecNumber>
    </submittedName>
</protein>
<dbReference type="Gene3D" id="3.30.70.20">
    <property type="match status" value="1"/>
</dbReference>
<evidence type="ECO:0000259" key="6">
    <source>
        <dbReference type="PROSITE" id="PS51379"/>
    </source>
</evidence>
<dbReference type="InterPro" id="IPR000014">
    <property type="entry name" value="PAS"/>
</dbReference>
<feature type="domain" description="PAS" evidence="5">
    <location>
        <begin position="406"/>
        <end position="476"/>
    </location>
</feature>
<dbReference type="GO" id="GO:0051539">
    <property type="term" value="F:4 iron, 4 sulfur cluster binding"/>
    <property type="evidence" value="ECO:0007669"/>
    <property type="project" value="UniProtKB-KW"/>
</dbReference>
<dbReference type="InterPro" id="IPR004108">
    <property type="entry name" value="Fe_hydrogenase_lsu_C"/>
</dbReference>
<dbReference type="GO" id="GO:0008901">
    <property type="term" value="F:ferredoxin hydrogenase activity"/>
    <property type="evidence" value="ECO:0007669"/>
    <property type="project" value="UniProtKB-EC"/>
</dbReference>
<keyword evidence="9" id="KW-1185">Reference proteome</keyword>
<dbReference type="GO" id="GO:0046872">
    <property type="term" value="F:metal ion binding"/>
    <property type="evidence" value="ECO:0007669"/>
    <property type="project" value="UniProtKB-KW"/>
</dbReference>
<dbReference type="Gene3D" id="3.30.450.20">
    <property type="entry name" value="PAS domain"/>
    <property type="match status" value="1"/>
</dbReference>
<dbReference type="Gene3D" id="3.40.950.10">
    <property type="entry name" value="Fe-only Hydrogenase (Larger Subunit), Chain L, domain 3"/>
    <property type="match status" value="1"/>
</dbReference>
<dbReference type="PATRIC" id="fig|270498.16.peg.1731"/>
<dbReference type="InterPro" id="IPR009016">
    <property type="entry name" value="Fe_hydrogenase"/>
</dbReference>
<dbReference type="EC" id="1.12.7.2" evidence="8"/>
<evidence type="ECO:0000313" key="8">
    <source>
        <dbReference type="EMBL" id="KKI49866.1"/>
    </source>
</evidence>
<evidence type="ECO:0000256" key="4">
    <source>
        <dbReference type="ARBA" id="ARBA00023014"/>
    </source>
</evidence>
<keyword evidence="3" id="KW-0408">Iron</keyword>
<evidence type="ECO:0000256" key="2">
    <source>
        <dbReference type="ARBA" id="ARBA00022723"/>
    </source>
</evidence>
<sequence length="572" mass="64453">MSIIQFKEANCKNCYKCIRSCQVKSIAFKNEQAEITEKECILCGHCFLVCPQNAKYINSSIEKVKGYLKNGDKVYVSVAPSFASCYKDATFPKISSALKKLGFAGVEETSIGAAQVSRNFGELMKEHKMKNIITTCCPTIVLLVEKYYPELVPYLAPVDAPMTAHGKMMKEVYGSRIKTVFVGPCISKIHEAQDEAGGGAIDAVLLFDELMKWLEDEGIDLEAEDPDVREMKATINRLYPIPGGIIKTIDKPVRKNYKCVAVDGVDRCMEILDSLKSDDMKDYFLEMNACTGSCLGGPGLKEINHPFLQVKDRTLRYAKNRSTPHAPVSEDVKLDFSHPYKDRSAHKRQPSEEEIEQIFVKMGKTSEDKKLNCGGCGYPTCRDKAIAVLQGKADIKMCLPFMREKAESISNVVIDNTPNAIVILDSDFNLMEYNSMAAELFKLNEKNYVGRPVSMIIDCDDIDEVKQSGENIYDRKVYYKDLGITVEQSTIYVKENSMYLLLIKDITEDENQQKKINEMRAETVEVTQEVINKQMRVAQEIASLLGETTAETKLALTKLKNYIQESEDERIY</sequence>
<dbReference type="SMART" id="SM00091">
    <property type="entry name" value="PAS"/>
    <property type="match status" value="1"/>
</dbReference>
<dbReference type="Pfam" id="PF04060">
    <property type="entry name" value="FeS"/>
    <property type="match status" value="1"/>
</dbReference>
<dbReference type="CDD" id="cd00130">
    <property type="entry name" value="PAS"/>
    <property type="match status" value="1"/>
</dbReference>
<evidence type="ECO:0000259" key="7">
    <source>
        <dbReference type="PROSITE" id="PS51656"/>
    </source>
</evidence>
<dbReference type="PROSITE" id="PS51656">
    <property type="entry name" value="4FE4S"/>
    <property type="match status" value="1"/>
</dbReference>
<dbReference type="InterPro" id="IPR035965">
    <property type="entry name" value="PAS-like_dom_sf"/>
</dbReference>
<dbReference type="OrthoDB" id="9798098at2"/>
<organism evidence="8 9">
    <name type="scientific">Christensenella hongkongensis</name>
    <dbReference type="NCBI Taxonomy" id="270498"/>
    <lineage>
        <taxon>Bacteria</taxon>
        <taxon>Bacillati</taxon>
        <taxon>Bacillota</taxon>
        <taxon>Clostridia</taxon>
        <taxon>Christensenellales</taxon>
        <taxon>Christensenellaceae</taxon>
        <taxon>Christensenella</taxon>
    </lineage>
</organism>
<name>A0A0M2NFX0_9FIRM</name>
<dbReference type="InterPro" id="IPR017896">
    <property type="entry name" value="4Fe4S_Fe-S-bd"/>
</dbReference>
<proteinExistence type="predicted"/>
<dbReference type="Proteomes" id="UP000034076">
    <property type="component" value="Unassembled WGS sequence"/>
</dbReference>
<evidence type="ECO:0000256" key="1">
    <source>
        <dbReference type="ARBA" id="ARBA00022485"/>
    </source>
</evidence>
<dbReference type="STRING" id="270498.CHK_2674"/>
<feature type="domain" description="4Fe-4S ferredoxin-type" evidence="6">
    <location>
        <begin position="31"/>
        <end position="60"/>
    </location>
</feature>
<keyword evidence="1" id="KW-0004">4Fe-4S</keyword>
<dbReference type="SUPFAM" id="SSF54862">
    <property type="entry name" value="4Fe-4S ferredoxins"/>
    <property type="match status" value="1"/>
</dbReference>
<dbReference type="SUPFAM" id="SSF55785">
    <property type="entry name" value="PYP-like sensor domain (PAS domain)"/>
    <property type="match status" value="1"/>
</dbReference>
<feature type="domain" description="4Fe-4S" evidence="7">
    <location>
        <begin position="354"/>
        <end position="415"/>
    </location>
</feature>
<keyword evidence="2" id="KW-0479">Metal-binding</keyword>
<dbReference type="PROSITE" id="PS00198">
    <property type="entry name" value="4FE4S_FER_1"/>
    <property type="match status" value="1"/>
</dbReference>
<dbReference type="Pfam" id="PF13237">
    <property type="entry name" value="Fer4_10"/>
    <property type="match status" value="1"/>
</dbReference>
<dbReference type="PROSITE" id="PS50112">
    <property type="entry name" value="PAS"/>
    <property type="match status" value="1"/>
</dbReference>
<dbReference type="Gene3D" id="1.10.15.40">
    <property type="entry name" value="Electron transport complex subunit B, putative Fe-S cluster"/>
    <property type="match status" value="1"/>
</dbReference>
<dbReference type="InterPro" id="IPR007202">
    <property type="entry name" value="4Fe-4S_dom"/>
</dbReference>
<keyword evidence="4" id="KW-0411">Iron-sulfur</keyword>
<dbReference type="SUPFAM" id="SSF53920">
    <property type="entry name" value="Fe-only hydrogenase"/>
    <property type="match status" value="1"/>
</dbReference>
<comment type="caution">
    <text evidence="8">The sequence shown here is derived from an EMBL/GenBank/DDBJ whole genome shotgun (WGS) entry which is preliminary data.</text>
</comment>
<dbReference type="InterPro" id="IPR017900">
    <property type="entry name" value="4Fe4S_Fe_S_CS"/>
</dbReference>
<dbReference type="Pfam" id="PF02906">
    <property type="entry name" value="Fe_hyd_lg_C"/>
    <property type="match status" value="1"/>
</dbReference>
<evidence type="ECO:0000256" key="3">
    <source>
        <dbReference type="ARBA" id="ARBA00023004"/>
    </source>
</evidence>
<keyword evidence="8" id="KW-0560">Oxidoreductase</keyword>
<dbReference type="PROSITE" id="PS51379">
    <property type="entry name" value="4FE4S_FER_2"/>
    <property type="match status" value="1"/>
</dbReference>
<dbReference type="AlphaFoldDB" id="A0A0M2NFX0"/>
<gene>
    <name evidence="8" type="ORF">CHK_2674</name>
</gene>
<evidence type="ECO:0000259" key="5">
    <source>
        <dbReference type="PROSITE" id="PS50112"/>
    </source>
</evidence>
<evidence type="ECO:0000313" key="9">
    <source>
        <dbReference type="Proteomes" id="UP000034076"/>
    </source>
</evidence>